<name>A0AA37SLR2_9BACT</name>
<organism evidence="1 2">
    <name type="scientific">Portibacter lacus</name>
    <dbReference type="NCBI Taxonomy" id="1099794"/>
    <lineage>
        <taxon>Bacteria</taxon>
        <taxon>Pseudomonadati</taxon>
        <taxon>Bacteroidota</taxon>
        <taxon>Saprospiria</taxon>
        <taxon>Saprospirales</taxon>
        <taxon>Haliscomenobacteraceae</taxon>
        <taxon>Portibacter</taxon>
    </lineage>
</organism>
<dbReference type="AlphaFoldDB" id="A0AA37SLR2"/>
<sequence length="506" mass="56459">MKTFLKIYLSLLVLLLLSINTVNGQKTVNLITDGTAVSAEIDEQLKGQIFESIRNVLNRYYEIASFWDENAEAFDEEKYSQFIGLFSGSARVYDDIADKPTNIEYSTYANNVFQYMQEEGVQFLLENVYLNSVERDESGFYVANLDMDKIVFVGLDKENFPVKFGDGKRYTLNVQIDMPDYDINDPKIQSITGEEAAKRVKTPAYLTGNFHYGIGSFIEGTPNTVGESFGTLTSKSASTLGFQLLMRKALNPAEKFWFHLGVGAQQHSLKTGYNDFNNSGLPGEETSRSEFIGANVNGMTPQPYTTENGQTLLGNVTINKIDESQELLNVITIDVPLGITFRPSKTYKSRYFIDLSIVPSYSLSSSGSTIGKPEGVIIPDSDHFPSVASILEQPDGAERLENYTFGNEDFEYTDNDVSVGNNFGLGVQLSPTYMYDISFNYGIEIGVNLWYNALSLLGNNNSTNGYLKSQYANKSFGTKSSILEDYYSGVNPFYASLKIGFHYKIN</sequence>
<protein>
    <submittedName>
        <fullName evidence="1">Uncharacterized protein</fullName>
    </submittedName>
</protein>
<dbReference type="Proteomes" id="UP001156666">
    <property type="component" value="Unassembled WGS sequence"/>
</dbReference>
<dbReference type="EMBL" id="BSOH01000007">
    <property type="protein sequence ID" value="GLR16666.1"/>
    <property type="molecule type" value="Genomic_DNA"/>
</dbReference>
<accession>A0AA37SLR2</accession>
<gene>
    <name evidence="1" type="ORF">GCM10007940_12810</name>
</gene>
<dbReference type="RefSeq" id="WP_235291143.1">
    <property type="nucleotide sequence ID" value="NZ_BSOH01000007.1"/>
</dbReference>
<proteinExistence type="predicted"/>
<keyword evidence="2" id="KW-1185">Reference proteome</keyword>
<comment type="caution">
    <text evidence="1">The sequence shown here is derived from an EMBL/GenBank/DDBJ whole genome shotgun (WGS) entry which is preliminary data.</text>
</comment>
<evidence type="ECO:0000313" key="2">
    <source>
        <dbReference type="Proteomes" id="UP001156666"/>
    </source>
</evidence>
<reference evidence="1" key="2">
    <citation type="submission" date="2023-01" db="EMBL/GenBank/DDBJ databases">
        <title>Draft genome sequence of Portibacter lacus strain NBRC 108769.</title>
        <authorList>
            <person name="Sun Q."/>
            <person name="Mori K."/>
        </authorList>
    </citation>
    <scope>NUCLEOTIDE SEQUENCE</scope>
    <source>
        <strain evidence="1">NBRC 108769</strain>
    </source>
</reference>
<evidence type="ECO:0000313" key="1">
    <source>
        <dbReference type="EMBL" id="GLR16666.1"/>
    </source>
</evidence>
<reference evidence="1" key="1">
    <citation type="journal article" date="2014" name="Int. J. Syst. Evol. Microbiol.">
        <title>Complete genome sequence of Corynebacterium casei LMG S-19264T (=DSM 44701T), isolated from a smear-ripened cheese.</title>
        <authorList>
            <consortium name="US DOE Joint Genome Institute (JGI-PGF)"/>
            <person name="Walter F."/>
            <person name="Albersmeier A."/>
            <person name="Kalinowski J."/>
            <person name="Ruckert C."/>
        </authorList>
    </citation>
    <scope>NUCLEOTIDE SEQUENCE</scope>
    <source>
        <strain evidence="1">NBRC 108769</strain>
    </source>
</reference>